<protein>
    <submittedName>
        <fullName evidence="1">Uncharacterized protein</fullName>
    </submittedName>
</protein>
<proteinExistence type="predicted"/>
<dbReference type="Proteomes" id="UP000242519">
    <property type="component" value="Unassembled WGS sequence"/>
</dbReference>
<dbReference type="InParanoid" id="A0A218ZG66"/>
<dbReference type="AlphaFoldDB" id="A0A218ZG66"/>
<comment type="caution">
    <text evidence="1">The sequence shown here is derived from an EMBL/GenBank/DDBJ whole genome shotgun (WGS) entry which is preliminary data.</text>
</comment>
<evidence type="ECO:0000313" key="1">
    <source>
        <dbReference type="EMBL" id="OWP06156.1"/>
    </source>
</evidence>
<dbReference type="EMBL" id="MZNU01000053">
    <property type="protein sequence ID" value="OWP06156.1"/>
    <property type="molecule type" value="Genomic_DNA"/>
</dbReference>
<sequence length="207" mass="23076">MNFFLLDEAAFFGEKSARLFPRVPGAAIPTLGLKGLLSNTVANASVAVEDSAKVKEKVLKIANTVAKKIEKQMKWQRSDKHGGKRWTYAAMVPSEVVFMKVFSLKEEIIYCVHYSRRGIPYRELVQPFEAIATNGERDIGQIQDASHEISRRNAHVNVEAEVGLNFETDLNEALEAEPLGENPVRNWKEAANAGSGEYGDCKNSNEY</sequence>
<keyword evidence="2" id="KW-1185">Reference proteome</keyword>
<organism evidence="1 2">
    <name type="scientific">Diplocarpon coronariae</name>
    <dbReference type="NCBI Taxonomy" id="2795749"/>
    <lineage>
        <taxon>Eukaryota</taxon>
        <taxon>Fungi</taxon>
        <taxon>Dikarya</taxon>
        <taxon>Ascomycota</taxon>
        <taxon>Pezizomycotina</taxon>
        <taxon>Leotiomycetes</taxon>
        <taxon>Helotiales</taxon>
        <taxon>Drepanopezizaceae</taxon>
        <taxon>Diplocarpon</taxon>
    </lineage>
</organism>
<dbReference type="OrthoDB" id="5370359at2759"/>
<reference evidence="1 2" key="1">
    <citation type="submission" date="2017-04" db="EMBL/GenBank/DDBJ databases">
        <title>Draft genome sequence of Marssonina coronaria NL1: causal agent of apple blotch.</title>
        <authorList>
            <person name="Cheng Q."/>
        </authorList>
    </citation>
    <scope>NUCLEOTIDE SEQUENCE [LARGE SCALE GENOMIC DNA]</scope>
    <source>
        <strain evidence="1 2">NL1</strain>
    </source>
</reference>
<name>A0A218ZG66_9HELO</name>
<evidence type="ECO:0000313" key="2">
    <source>
        <dbReference type="Proteomes" id="UP000242519"/>
    </source>
</evidence>
<accession>A0A218ZG66</accession>
<gene>
    <name evidence="1" type="ORF">B2J93_795</name>
</gene>